<dbReference type="PROSITE" id="PS50075">
    <property type="entry name" value="CARRIER"/>
    <property type="match status" value="1"/>
</dbReference>
<dbReference type="FunFam" id="3.40.309.10:FF:000008">
    <property type="entry name" value="Cytosolic 10-formyltetrahydrofolate dehydrogenase"/>
    <property type="match status" value="1"/>
</dbReference>
<proteinExistence type="inferred from homology"/>
<gene>
    <name evidence="5" type="ORF">DSTB1V02_LOCUS3578</name>
</gene>
<feature type="domain" description="Carrier" evidence="4">
    <location>
        <begin position="78"/>
        <end position="152"/>
    </location>
</feature>
<dbReference type="PANTHER" id="PTHR11699">
    <property type="entry name" value="ALDEHYDE DEHYDROGENASE-RELATED"/>
    <property type="match status" value="1"/>
</dbReference>
<dbReference type="FunFam" id="3.40.605.10:FF:000026">
    <property type="entry name" value="Aldehyde dehydrogenase, putative"/>
    <property type="match status" value="1"/>
</dbReference>
<dbReference type="GO" id="GO:0016620">
    <property type="term" value="F:oxidoreductase activity, acting on the aldehyde or oxo group of donors, NAD or NADP as acceptor"/>
    <property type="evidence" value="ECO:0007669"/>
    <property type="project" value="InterPro"/>
</dbReference>
<reference evidence="5" key="1">
    <citation type="submission" date="2020-11" db="EMBL/GenBank/DDBJ databases">
        <authorList>
            <person name="Tran Van P."/>
        </authorList>
    </citation>
    <scope>NUCLEOTIDE SEQUENCE</scope>
</reference>
<dbReference type="SUPFAM" id="SSF53720">
    <property type="entry name" value="ALDH-like"/>
    <property type="match status" value="1"/>
</dbReference>
<dbReference type="FunFam" id="1.10.1200.10:FF:000002">
    <property type="entry name" value="10-formyltetrahydrofolate dehydrogenase"/>
    <property type="match status" value="1"/>
</dbReference>
<dbReference type="EMBL" id="CAJPEV010000473">
    <property type="protein sequence ID" value="CAG0885647.1"/>
    <property type="molecule type" value="Genomic_DNA"/>
</dbReference>
<dbReference type="InterPro" id="IPR016161">
    <property type="entry name" value="Ald_DH/histidinol_DH"/>
</dbReference>
<dbReference type="InterPro" id="IPR036736">
    <property type="entry name" value="ACP-like_sf"/>
</dbReference>
<dbReference type="PROSITE" id="PS00687">
    <property type="entry name" value="ALDEHYDE_DEHYDR_GLU"/>
    <property type="match status" value="1"/>
</dbReference>
<keyword evidence="1 3" id="KW-0560">Oxidoreductase</keyword>
<dbReference type="CDD" id="cd07140">
    <property type="entry name" value="ALDH_F1L_FTFDH"/>
    <property type="match status" value="1"/>
</dbReference>
<evidence type="ECO:0000256" key="3">
    <source>
        <dbReference type="RuleBase" id="RU003345"/>
    </source>
</evidence>
<sequence>MMTKLFGSQLWDGMPPEGDPVPIDGMSKPGIVHPEGLVLFGNDGKMVNVQRVSVEGQMIYAQNFGKAEAVRPRVELTDAELEVQESLRSVWQAILSVDVDDKTDFFAAGAGSMDVVRLVEEVKDKAKVELQNEEVYMATTFEDFIQLVVQTARGGGGGGSVDIEYDAVRMHVNNMDISFPHQLFIDGKFVDCTNDKKLRSINPNDESLVCEVESASREDVDKAVLAAEKAFKYGPWGKMNARDRGKLLYRLADLMEEHKEELATIESIDSGAVYTLALKTHVGMSIDTWRYFAGWCDKIHGTTIPINHARPNRNLTITKREPIGVCGLVTPWNYPLMMLSWKMAACLAAGNTVVIKPAQVSPLTALKFAELTVKAGIPPGVINVLPGAGTLCGNAIAEHPRVRKLGFTGSTGVGKIIMQSCAVSNVKKCSLELGGKSPLIIFADCDLDRAAMGGVFFNKGENCIAAGRLFIEESIHDEFVRRVVEEVKKMAIGDPLDRGTAHGPQNHRAHLEKLIEYCQQGVKEGATLVYGGKQVDRPGLFFMPTVFTDVEDHMYIAEEESFGPVMIISKFYDGDIDGVIRRANTTEFGLASGVFTRDLTKALIVSERIEAGTCFVNTYNKTDVAAPFGGFKQSGFGKDLGEEALNEYLKTKTVTFEY</sequence>
<evidence type="ECO:0000313" key="6">
    <source>
        <dbReference type="Proteomes" id="UP000677054"/>
    </source>
</evidence>
<dbReference type="AlphaFoldDB" id="A0A7R8X687"/>
<protein>
    <recommendedName>
        <fullName evidence="4">Carrier domain-containing protein</fullName>
    </recommendedName>
</protein>
<evidence type="ECO:0000256" key="2">
    <source>
        <dbReference type="PROSITE-ProRule" id="PRU10007"/>
    </source>
</evidence>
<dbReference type="Gene3D" id="3.10.25.10">
    <property type="entry name" value="Formyl transferase, C-terminal domain"/>
    <property type="match status" value="1"/>
</dbReference>
<dbReference type="Gene3D" id="3.40.309.10">
    <property type="entry name" value="Aldehyde Dehydrogenase, Chain A, domain 2"/>
    <property type="match status" value="1"/>
</dbReference>
<dbReference type="Pfam" id="PF00550">
    <property type="entry name" value="PP-binding"/>
    <property type="match status" value="1"/>
</dbReference>
<dbReference type="Proteomes" id="UP000677054">
    <property type="component" value="Unassembled WGS sequence"/>
</dbReference>
<dbReference type="FunFam" id="3.40.605.10:FF:000050">
    <property type="entry name" value="Aldehyde dehydrogenase, mitochondrial"/>
    <property type="match status" value="1"/>
</dbReference>
<feature type="active site" evidence="2">
    <location>
        <position position="432"/>
    </location>
</feature>
<comment type="similarity">
    <text evidence="3">Belongs to the aldehyde dehydrogenase family.</text>
</comment>
<dbReference type="SUPFAM" id="SSF47336">
    <property type="entry name" value="ACP-like"/>
    <property type="match status" value="1"/>
</dbReference>
<keyword evidence="6" id="KW-1185">Reference proteome</keyword>
<dbReference type="InterPro" id="IPR009081">
    <property type="entry name" value="PP-bd_ACP"/>
</dbReference>
<dbReference type="InterPro" id="IPR016160">
    <property type="entry name" value="Ald_DH_CS_CYS"/>
</dbReference>
<dbReference type="Pfam" id="PF00171">
    <property type="entry name" value="Aldedh"/>
    <property type="match status" value="1"/>
</dbReference>
<dbReference type="OrthoDB" id="310895at2759"/>
<dbReference type="InterPro" id="IPR016162">
    <property type="entry name" value="Ald_DH_N"/>
</dbReference>
<evidence type="ECO:0000256" key="1">
    <source>
        <dbReference type="ARBA" id="ARBA00023002"/>
    </source>
</evidence>
<dbReference type="Gene3D" id="3.40.605.10">
    <property type="entry name" value="Aldehyde Dehydrogenase, Chain A, domain 1"/>
    <property type="match status" value="1"/>
</dbReference>
<dbReference type="InterPro" id="IPR015590">
    <property type="entry name" value="Aldehyde_DH_dom"/>
</dbReference>
<evidence type="ECO:0000313" key="5">
    <source>
        <dbReference type="EMBL" id="CAD7243664.1"/>
    </source>
</evidence>
<dbReference type="Gene3D" id="1.10.1200.10">
    <property type="entry name" value="ACP-like"/>
    <property type="match status" value="1"/>
</dbReference>
<accession>A0A7R8X687</accession>
<dbReference type="InterPro" id="IPR016163">
    <property type="entry name" value="Ald_DH_C"/>
</dbReference>
<dbReference type="InterPro" id="IPR029510">
    <property type="entry name" value="Ald_DH_CS_GLU"/>
</dbReference>
<dbReference type="InterPro" id="IPR037022">
    <property type="entry name" value="Formyl_trans_C_sf"/>
</dbReference>
<organism evidence="5">
    <name type="scientific">Darwinula stevensoni</name>
    <dbReference type="NCBI Taxonomy" id="69355"/>
    <lineage>
        <taxon>Eukaryota</taxon>
        <taxon>Metazoa</taxon>
        <taxon>Ecdysozoa</taxon>
        <taxon>Arthropoda</taxon>
        <taxon>Crustacea</taxon>
        <taxon>Oligostraca</taxon>
        <taxon>Ostracoda</taxon>
        <taxon>Podocopa</taxon>
        <taxon>Podocopida</taxon>
        <taxon>Darwinulocopina</taxon>
        <taxon>Darwinuloidea</taxon>
        <taxon>Darwinulidae</taxon>
        <taxon>Darwinula</taxon>
    </lineage>
</organism>
<name>A0A7R8X687_9CRUS</name>
<evidence type="ECO:0000259" key="4">
    <source>
        <dbReference type="PROSITE" id="PS50075"/>
    </source>
</evidence>
<dbReference type="PROSITE" id="PS00070">
    <property type="entry name" value="ALDEHYDE_DEHYDR_CYS"/>
    <property type="match status" value="1"/>
</dbReference>
<dbReference type="EMBL" id="LR899990">
    <property type="protein sequence ID" value="CAD7243664.1"/>
    <property type="molecule type" value="Genomic_DNA"/>
</dbReference>